<keyword evidence="2" id="KW-1185">Reference proteome</keyword>
<dbReference type="Proteomes" id="UP000767854">
    <property type="component" value="Unassembled WGS sequence"/>
</dbReference>
<dbReference type="RefSeq" id="WP_204663753.1">
    <property type="nucleotide sequence ID" value="NZ_JAFBDT010000009.1"/>
</dbReference>
<accession>A0ABS2MR31</accession>
<name>A0ABS2MR31_9FIRM</name>
<reference evidence="1 2" key="1">
    <citation type="submission" date="2021-01" db="EMBL/GenBank/DDBJ databases">
        <title>Genomic Encyclopedia of Type Strains, Phase IV (KMG-IV): sequencing the most valuable type-strain genomes for metagenomic binning, comparative biology and taxonomic classification.</title>
        <authorList>
            <person name="Goeker M."/>
        </authorList>
    </citation>
    <scope>NUCLEOTIDE SEQUENCE [LARGE SCALE GENOMIC DNA]</scope>
    <source>
        <strain evidence="1 2">DSM 24436</strain>
    </source>
</reference>
<gene>
    <name evidence="1" type="ORF">JOC49_001391</name>
</gene>
<protein>
    <submittedName>
        <fullName evidence="1">Uncharacterized protein</fullName>
    </submittedName>
</protein>
<proteinExistence type="predicted"/>
<evidence type="ECO:0000313" key="1">
    <source>
        <dbReference type="EMBL" id="MBM7561850.1"/>
    </source>
</evidence>
<evidence type="ECO:0000313" key="2">
    <source>
        <dbReference type="Proteomes" id="UP000767854"/>
    </source>
</evidence>
<comment type="caution">
    <text evidence="1">The sequence shown here is derived from an EMBL/GenBank/DDBJ whole genome shotgun (WGS) entry which is preliminary data.</text>
</comment>
<dbReference type="EMBL" id="JAFBDT010000009">
    <property type="protein sequence ID" value="MBM7561850.1"/>
    <property type="molecule type" value="Genomic_DNA"/>
</dbReference>
<organism evidence="1 2">
    <name type="scientific">Fusibacter tunisiensis</name>
    <dbReference type="NCBI Taxonomy" id="1008308"/>
    <lineage>
        <taxon>Bacteria</taxon>
        <taxon>Bacillati</taxon>
        <taxon>Bacillota</taxon>
        <taxon>Clostridia</taxon>
        <taxon>Eubacteriales</taxon>
        <taxon>Eubacteriales Family XII. Incertae Sedis</taxon>
        <taxon>Fusibacter</taxon>
    </lineage>
</organism>
<sequence>MEEVEGINIFADADLINAHLGFKIDYSSFILTRGFYIQALHYGSRC</sequence>